<dbReference type="Gene3D" id="6.10.250.690">
    <property type="match status" value="1"/>
</dbReference>
<keyword evidence="9" id="KW-1185">Reference proteome</keyword>
<evidence type="ECO:0000256" key="3">
    <source>
        <dbReference type="ARBA" id="ARBA00023125"/>
    </source>
</evidence>
<dbReference type="PANTHER" id="PTHR48111:SF40">
    <property type="entry name" value="PHOSPHATE REGULON TRANSCRIPTIONAL REGULATORY PROTEIN PHOB"/>
    <property type="match status" value="1"/>
</dbReference>
<evidence type="ECO:0000313" key="9">
    <source>
        <dbReference type="Proteomes" id="UP000252707"/>
    </source>
</evidence>
<dbReference type="InterPro" id="IPR011006">
    <property type="entry name" value="CheY-like_superfamily"/>
</dbReference>
<dbReference type="GO" id="GO:0000976">
    <property type="term" value="F:transcription cis-regulatory region binding"/>
    <property type="evidence" value="ECO:0007669"/>
    <property type="project" value="TreeGrafter"/>
</dbReference>
<protein>
    <submittedName>
        <fullName evidence="8">DNA-binding response OmpR family regulator</fullName>
    </submittedName>
</protein>
<evidence type="ECO:0000259" key="6">
    <source>
        <dbReference type="PROSITE" id="PS50110"/>
    </source>
</evidence>
<dbReference type="CDD" id="cd00383">
    <property type="entry name" value="trans_reg_C"/>
    <property type="match status" value="1"/>
</dbReference>
<dbReference type="InterPro" id="IPR001789">
    <property type="entry name" value="Sig_transdc_resp-reg_receiver"/>
</dbReference>
<dbReference type="GO" id="GO:0006355">
    <property type="term" value="P:regulation of DNA-templated transcription"/>
    <property type="evidence" value="ECO:0007669"/>
    <property type="project" value="InterPro"/>
</dbReference>
<feature type="domain" description="Response regulatory" evidence="6">
    <location>
        <begin position="2"/>
        <end position="117"/>
    </location>
</feature>
<dbReference type="Gene3D" id="1.10.10.10">
    <property type="entry name" value="Winged helix-like DNA-binding domain superfamily/Winged helix DNA-binding domain"/>
    <property type="match status" value="1"/>
</dbReference>
<dbReference type="InterPro" id="IPR001867">
    <property type="entry name" value="OmpR/PhoB-type_DNA-bd"/>
</dbReference>
<dbReference type="Gene3D" id="3.40.50.2300">
    <property type="match status" value="1"/>
</dbReference>
<dbReference type="SMART" id="SM00448">
    <property type="entry name" value="REC"/>
    <property type="match status" value="1"/>
</dbReference>
<evidence type="ECO:0000256" key="4">
    <source>
        <dbReference type="PROSITE-ProRule" id="PRU00169"/>
    </source>
</evidence>
<organism evidence="8 9">
    <name type="scientific">Thioalbus denitrificans</name>
    <dbReference type="NCBI Taxonomy" id="547122"/>
    <lineage>
        <taxon>Bacteria</taxon>
        <taxon>Pseudomonadati</taxon>
        <taxon>Pseudomonadota</taxon>
        <taxon>Gammaproteobacteria</taxon>
        <taxon>Chromatiales</taxon>
        <taxon>Ectothiorhodospiraceae</taxon>
        <taxon>Thioalbus</taxon>
    </lineage>
</organism>
<evidence type="ECO:0000313" key="8">
    <source>
        <dbReference type="EMBL" id="RCX29846.1"/>
    </source>
</evidence>
<keyword evidence="3 5" id="KW-0238">DNA-binding</keyword>
<evidence type="ECO:0000256" key="2">
    <source>
        <dbReference type="ARBA" id="ARBA00023012"/>
    </source>
</evidence>
<dbReference type="PROSITE" id="PS51755">
    <property type="entry name" value="OMPR_PHOB"/>
    <property type="match status" value="1"/>
</dbReference>
<dbReference type="Pfam" id="PF00486">
    <property type="entry name" value="Trans_reg_C"/>
    <property type="match status" value="1"/>
</dbReference>
<dbReference type="PANTHER" id="PTHR48111">
    <property type="entry name" value="REGULATOR OF RPOS"/>
    <property type="match status" value="1"/>
</dbReference>
<dbReference type="RefSeq" id="WP_114280063.1">
    <property type="nucleotide sequence ID" value="NZ_QPJY01000006.1"/>
</dbReference>
<dbReference type="SUPFAM" id="SSF52172">
    <property type="entry name" value="CheY-like"/>
    <property type="match status" value="1"/>
</dbReference>
<feature type="modified residue" description="4-aspartylphosphate" evidence="4">
    <location>
        <position position="51"/>
    </location>
</feature>
<dbReference type="InterPro" id="IPR039420">
    <property type="entry name" value="WalR-like"/>
</dbReference>
<sequence length="234" mass="27176">MRIALLEDDEDQSRLIELWLTEAGHTVHGCTTGADFQRSVRNSSFDLLIIDWLLPDTSGIEVLDWVREYVDRQVPVLFVTVRDSEEDIVRALSHGADDYMIKPVRRMELLARISALGRRTQPQPDLHDLTFGVYHLNVTERTVNYQDAEVQLTPKEFELALFLFRNAGRLLSRGHILESVWGRRPDLNTRTVDTHISRLRRKLNLEPENGCRLTAVYHHGYRLEFLNENQEETA</sequence>
<dbReference type="Proteomes" id="UP000252707">
    <property type="component" value="Unassembled WGS sequence"/>
</dbReference>
<evidence type="ECO:0000259" key="7">
    <source>
        <dbReference type="PROSITE" id="PS51755"/>
    </source>
</evidence>
<dbReference type="PROSITE" id="PS50110">
    <property type="entry name" value="RESPONSE_REGULATORY"/>
    <property type="match status" value="1"/>
</dbReference>
<dbReference type="OrthoDB" id="9802426at2"/>
<evidence type="ECO:0000256" key="1">
    <source>
        <dbReference type="ARBA" id="ARBA00022553"/>
    </source>
</evidence>
<proteinExistence type="predicted"/>
<feature type="domain" description="OmpR/PhoB-type" evidence="7">
    <location>
        <begin position="121"/>
        <end position="225"/>
    </location>
</feature>
<keyword evidence="1 4" id="KW-0597">Phosphoprotein</keyword>
<comment type="caution">
    <text evidence="8">The sequence shown here is derived from an EMBL/GenBank/DDBJ whole genome shotgun (WGS) entry which is preliminary data.</text>
</comment>
<dbReference type="AlphaFoldDB" id="A0A369CAR3"/>
<evidence type="ECO:0000256" key="5">
    <source>
        <dbReference type="PROSITE-ProRule" id="PRU01091"/>
    </source>
</evidence>
<feature type="DNA-binding region" description="OmpR/PhoB-type" evidence="5">
    <location>
        <begin position="121"/>
        <end position="225"/>
    </location>
</feature>
<name>A0A369CAR3_9GAMM</name>
<dbReference type="CDD" id="cd17574">
    <property type="entry name" value="REC_OmpR"/>
    <property type="match status" value="1"/>
</dbReference>
<dbReference type="SMART" id="SM00862">
    <property type="entry name" value="Trans_reg_C"/>
    <property type="match status" value="1"/>
</dbReference>
<dbReference type="GO" id="GO:0000156">
    <property type="term" value="F:phosphorelay response regulator activity"/>
    <property type="evidence" value="ECO:0007669"/>
    <property type="project" value="TreeGrafter"/>
</dbReference>
<dbReference type="EMBL" id="QPJY01000006">
    <property type="protein sequence ID" value="RCX29846.1"/>
    <property type="molecule type" value="Genomic_DNA"/>
</dbReference>
<keyword evidence="2" id="KW-0902">Two-component regulatory system</keyword>
<gene>
    <name evidence="8" type="ORF">DFQ59_10678</name>
</gene>
<dbReference type="GO" id="GO:0032993">
    <property type="term" value="C:protein-DNA complex"/>
    <property type="evidence" value="ECO:0007669"/>
    <property type="project" value="TreeGrafter"/>
</dbReference>
<dbReference type="InterPro" id="IPR036388">
    <property type="entry name" value="WH-like_DNA-bd_sf"/>
</dbReference>
<accession>A0A369CAR3</accession>
<reference evidence="8 9" key="1">
    <citation type="submission" date="2018-07" db="EMBL/GenBank/DDBJ databases">
        <title>Genomic Encyclopedia of Type Strains, Phase IV (KMG-IV): sequencing the most valuable type-strain genomes for metagenomic binning, comparative biology and taxonomic classification.</title>
        <authorList>
            <person name="Goeker M."/>
        </authorList>
    </citation>
    <scope>NUCLEOTIDE SEQUENCE [LARGE SCALE GENOMIC DNA]</scope>
    <source>
        <strain evidence="8 9">DSM 26407</strain>
    </source>
</reference>
<dbReference type="Pfam" id="PF00072">
    <property type="entry name" value="Response_reg"/>
    <property type="match status" value="1"/>
</dbReference>
<dbReference type="GO" id="GO:0005829">
    <property type="term" value="C:cytosol"/>
    <property type="evidence" value="ECO:0007669"/>
    <property type="project" value="TreeGrafter"/>
</dbReference>